<dbReference type="PROSITE" id="PS00687">
    <property type="entry name" value="ALDEHYDE_DEHYDR_GLU"/>
    <property type="match status" value="1"/>
</dbReference>
<evidence type="ECO:0000313" key="7">
    <source>
        <dbReference type="Proteomes" id="UP001498398"/>
    </source>
</evidence>
<comment type="caution">
    <text evidence="6">The sequence shown here is derived from an EMBL/GenBank/DDBJ whole genome shotgun (WGS) entry which is preliminary data.</text>
</comment>
<evidence type="ECO:0000256" key="2">
    <source>
        <dbReference type="ARBA" id="ARBA00023002"/>
    </source>
</evidence>
<dbReference type="CDD" id="cd07091">
    <property type="entry name" value="ALDH_F1-2_Ald2-like"/>
    <property type="match status" value="1"/>
</dbReference>
<accession>A0ABR1IYU9</accession>
<dbReference type="SUPFAM" id="SSF53720">
    <property type="entry name" value="ALDH-like"/>
    <property type="match status" value="1"/>
</dbReference>
<reference evidence="6 7" key="1">
    <citation type="submission" date="2024-01" db="EMBL/GenBank/DDBJ databases">
        <title>A draft genome for the cacao thread blight pathogen Marasmiellus scandens.</title>
        <authorList>
            <person name="Baruah I.K."/>
            <person name="Leung J."/>
            <person name="Bukari Y."/>
            <person name="Amoako-Attah I."/>
            <person name="Meinhardt L.W."/>
            <person name="Bailey B.A."/>
            <person name="Cohen S.P."/>
        </authorList>
    </citation>
    <scope>NUCLEOTIDE SEQUENCE [LARGE SCALE GENOMIC DNA]</scope>
    <source>
        <strain evidence="6 7">GH-19</strain>
    </source>
</reference>
<dbReference type="InterPro" id="IPR016162">
    <property type="entry name" value="Ald_DH_N"/>
</dbReference>
<protein>
    <recommendedName>
        <fullName evidence="5">Aldehyde dehydrogenase domain-containing protein</fullName>
    </recommendedName>
</protein>
<feature type="domain" description="Aldehyde dehydrogenase" evidence="5">
    <location>
        <begin position="30"/>
        <end position="500"/>
    </location>
</feature>
<gene>
    <name evidence="6" type="ORF">VKT23_015105</name>
</gene>
<evidence type="ECO:0000313" key="6">
    <source>
        <dbReference type="EMBL" id="KAK7444788.1"/>
    </source>
</evidence>
<dbReference type="Proteomes" id="UP001498398">
    <property type="component" value="Unassembled WGS sequence"/>
</dbReference>
<organism evidence="6 7">
    <name type="scientific">Marasmiellus scandens</name>
    <dbReference type="NCBI Taxonomy" id="2682957"/>
    <lineage>
        <taxon>Eukaryota</taxon>
        <taxon>Fungi</taxon>
        <taxon>Dikarya</taxon>
        <taxon>Basidiomycota</taxon>
        <taxon>Agaricomycotina</taxon>
        <taxon>Agaricomycetes</taxon>
        <taxon>Agaricomycetidae</taxon>
        <taxon>Agaricales</taxon>
        <taxon>Marasmiineae</taxon>
        <taxon>Omphalotaceae</taxon>
        <taxon>Marasmiellus</taxon>
    </lineage>
</organism>
<evidence type="ECO:0000259" key="5">
    <source>
        <dbReference type="Pfam" id="PF00171"/>
    </source>
</evidence>
<name>A0ABR1IYU9_9AGAR</name>
<dbReference type="EMBL" id="JBANRG010000049">
    <property type="protein sequence ID" value="KAK7444788.1"/>
    <property type="molecule type" value="Genomic_DNA"/>
</dbReference>
<dbReference type="Gene3D" id="3.40.605.10">
    <property type="entry name" value="Aldehyde Dehydrogenase, Chain A, domain 1"/>
    <property type="match status" value="1"/>
</dbReference>
<dbReference type="InterPro" id="IPR016161">
    <property type="entry name" value="Ald_DH/histidinol_DH"/>
</dbReference>
<dbReference type="InterPro" id="IPR015590">
    <property type="entry name" value="Aldehyde_DH_dom"/>
</dbReference>
<evidence type="ECO:0000256" key="3">
    <source>
        <dbReference type="PROSITE-ProRule" id="PRU10007"/>
    </source>
</evidence>
<dbReference type="InterPro" id="IPR016163">
    <property type="entry name" value="Ald_DH_C"/>
</dbReference>
<comment type="similarity">
    <text evidence="1 4">Belongs to the aldehyde dehydrogenase family.</text>
</comment>
<dbReference type="PANTHER" id="PTHR11699">
    <property type="entry name" value="ALDEHYDE DEHYDROGENASE-RELATED"/>
    <property type="match status" value="1"/>
</dbReference>
<keyword evidence="7" id="KW-1185">Reference proteome</keyword>
<feature type="active site" evidence="3">
    <location>
        <position position="269"/>
    </location>
</feature>
<evidence type="ECO:0000256" key="1">
    <source>
        <dbReference type="ARBA" id="ARBA00009986"/>
    </source>
</evidence>
<sequence>MSDTFKLSLDTDLYKGTVSVNTGLFIGGEWVKPVEGGTHDVVNPATGQLLTKISVGSSKDVDIAVDAARKAFKTTWGLHMPGSERGKCLLKLADLMEKHQDELAALESLDVGKPFLVSRNIDVNAAIGTIRYYGGWADKVHGKTIETTENKLAYTRHEPFGVVGCIIPWNFPVLMLTWKIGPALATGNTVVLKPSENTPLTALRVAGLLNEAGFPPGVLNIVNGLGPVVGNAIAYHPIIRKVAFTGSTLVGRKIQEASAKSNLKVVTLELGGKSPNVIFDDCDFEQAIKWTSIGVFHQILIQSCVGQVCTAGTRIFVQEGIHDKFIEALKAAAKGLQGATGDPFSSQTKHGPQVSQVQFERVMSYIDSGKSAGATVTFGGQAHGGDGYFIQPTIFTDCKPDMKIVQEEIFGPVASVIKFKTEEEVIEMANDTSYGLACGIFTENVSRAIRMSHALEAGMAWVNCYGTSEYQVPFGGNKQSGTGRELGEYALDTYTEVKAVHINTGLKL</sequence>
<proteinExistence type="inferred from homology"/>
<dbReference type="Pfam" id="PF00171">
    <property type="entry name" value="Aldedh"/>
    <property type="match status" value="1"/>
</dbReference>
<evidence type="ECO:0000256" key="4">
    <source>
        <dbReference type="RuleBase" id="RU003345"/>
    </source>
</evidence>
<keyword evidence="2 4" id="KW-0560">Oxidoreductase</keyword>
<dbReference type="InterPro" id="IPR029510">
    <property type="entry name" value="Ald_DH_CS_GLU"/>
</dbReference>
<dbReference type="Gene3D" id="3.40.309.10">
    <property type="entry name" value="Aldehyde Dehydrogenase, Chain A, domain 2"/>
    <property type="match status" value="1"/>
</dbReference>